<keyword evidence="2" id="KW-1185">Reference proteome</keyword>
<gene>
    <name evidence="1" type="ORF">O0R52_21835</name>
</gene>
<sequence length="44" mass="4420">MKKLVLGSVLAVTVLGLSFGLGNYGNSITTTSGDIQVAEVPVGI</sequence>
<evidence type="ECO:0000313" key="1">
    <source>
        <dbReference type="EMBL" id="WAT23640.1"/>
    </source>
</evidence>
<evidence type="ECO:0008006" key="3">
    <source>
        <dbReference type="Google" id="ProtNLM"/>
    </source>
</evidence>
<protein>
    <recommendedName>
        <fullName evidence="3">Phr family secreted Rap phosphatase inhibitor</fullName>
    </recommendedName>
</protein>
<geneLocation type="plasmid" evidence="1 2">
    <name>unnamed</name>
</geneLocation>
<organism evidence="1 2">
    <name type="scientific">Bacillus halotolerans</name>
    <dbReference type="NCBI Taxonomy" id="260554"/>
    <lineage>
        <taxon>Bacteria</taxon>
        <taxon>Bacillati</taxon>
        <taxon>Bacillota</taxon>
        <taxon>Bacilli</taxon>
        <taxon>Bacillales</taxon>
        <taxon>Bacillaceae</taxon>
        <taxon>Bacillus</taxon>
    </lineage>
</organism>
<proteinExistence type="predicted"/>
<dbReference type="RefSeq" id="WP_268522774.1">
    <property type="nucleotide sequence ID" value="NZ_CP114067.1"/>
</dbReference>
<dbReference type="Proteomes" id="UP001164713">
    <property type="component" value="Plasmid unnamed"/>
</dbReference>
<name>A0ABY7I959_9BACI</name>
<keyword evidence="1" id="KW-0614">Plasmid</keyword>
<evidence type="ECO:0000313" key="2">
    <source>
        <dbReference type="Proteomes" id="UP001164713"/>
    </source>
</evidence>
<accession>A0ABY7I959</accession>
<dbReference type="EMBL" id="CP114067">
    <property type="protein sequence ID" value="WAT23640.1"/>
    <property type="molecule type" value="Genomic_DNA"/>
</dbReference>
<reference evidence="1" key="1">
    <citation type="submission" date="2022-12" db="EMBL/GenBank/DDBJ databases">
        <title>Genomic of Bacillus halotolerans.</title>
        <authorList>
            <person name="Xu G."/>
            <person name="Ding Y."/>
        </authorList>
    </citation>
    <scope>NUCLEOTIDE SEQUENCE</scope>
    <source>
        <strain evidence="1">B13</strain>
        <plasmid evidence="1">unnamed</plasmid>
    </source>
</reference>